<proteinExistence type="predicted"/>
<protein>
    <submittedName>
        <fullName evidence="2">Uncharacterized protein</fullName>
    </submittedName>
</protein>
<evidence type="ECO:0000313" key="2">
    <source>
        <dbReference type="EMBL" id="JAS93569.1"/>
    </source>
</evidence>
<reference evidence="2" key="1">
    <citation type="submission" date="2015-11" db="EMBL/GenBank/DDBJ databases">
        <title>De novo transcriptome assembly of four potential Pierce s Disease insect vectors from Arizona vineyards.</title>
        <authorList>
            <person name="Tassone E.E."/>
        </authorList>
    </citation>
    <scope>NUCLEOTIDE SEQUENCE</scope>
</reference>
<accession>A0A1B6J307</accession>
<organism evidence="2">
    <name type="scientific">Homalodisca liturata</name>
    <dbReference type="NCBI Taxonomy" id="320908"/>
    <lineage>
        <taxon>Eukaryota</taxon>
        <taxon>Metazoa</taxon>
        <taxon>Ecdysozoa</taxon>
        <taxon>Arthropoda</taxon>
        <taxon>Hexapoda</taxon>
        <taxon>Insecta</taxon>
        <taxon>Pterygota</taxon>
        <taxon>Neoptera</taxon>
        <taxon>Paraneoptera</taxon>
        <taxon>Hemiptera</taxon>
        <taxon>Auchenorrhyncha</taxon>
        <taxon>Membracoidea</taxon>
        <taxon>Cicadellidae</taxon>
        <taxon>Cicadellinae</taxon>
        <taxon>Proconiini</taxon>
        <taxon>Homalodisca</taxon>
    </lineage>
</organism>
<name>A0A1B6J307_9HEMI</name>
<evidence type="ECO:0000256" key="1">
    <source>
        <dbReference type="SAM" id="SignalP"/>
    </source>
</evidence>
<dbReference type="AlphaFoldDB" id="A0A1B6J307"/>
<dbReference type="EMBL" id="GECU01014137">
    <property type="protein sequence ID" value="JAS93569.1"/>
    <property type="molecule type" value="Transcribed_RNA"/>
</dbReference>
<gene>
    <name evidence="2" type="ORF">g.7696</name>
</gene>
<feature type="signal peptide" evidence="1">
    <location>
        <begin position="1"/>
        <end position="22"/>
    </location>
</feature>
<keyword evidence="1" id="KW-0732">Signal</keyword>
<feature type="chain" id="PRO_5008585497" evidence="1">
    <location>
        <begin position="23"/>
        <end position="160"/>
    </location>
</feature>
<sequence>MRWIRQNIFDLLVIQLIVKTLCDDIPVPRVYDKAHMHALAVRIRSKILQPFGFGTDLFSDMRSYIIELEDLKKGVNEENPEAQNAFTRLLNQGGPQHLLLRPVDTRPLAEFYKWDKHTVDMFQDMMEQTLHQWNDLRMISGLADNTGTNSEEDPSDNSNF</sequence>